<dbReference type="GO" id="GO:0000794">
    <property type="term" value="C:condensed nuclear chromosome"/>
    <property type="evidence" value="ECO:0007669"/>
    <property type="project" value="InterPro"/>
</dbReference>
<feature type="compositionally biased region" description="Low complexity" evidence="1">
    <location>
        <begin position="652"/>
        <end position="663"/>
    </location>
</feature>
<gene>
    <name evidence="2" type="ORF">AALO_G00066990</name>
</gene>
<dbReference type="GO" id="GO:0000712">
    <property type="term" value="P:resolution of meiotic recombination intermediates"/>
    <property type="evidence" value="ECO:0007669"/>
    <property type="project" value="InterPro"/>
</dbReference>
<accession>A0AAV6H4Q8</accession>
<dbReference type="Pfam" id="PF17825">
    <property type="entry name" value="DUF5587"/>
    <property type="match status" value="2"/>
</dbReference>
<dbReference type="PANTHER" id="PTHR35668">
    <property type="entry name" value="PROTEIN SHORTAGE IN CHIASMATA 1 ORTHOLOG"/>
    <property type="match status" value="1"/>
</dbReference>
<feature type="compositionally biased region" description="Polar residues" evidence="1">
    <location>
        <begin position="683"/>
        <end position="696"/>
    </location>
</feature>
<dbReference type="PANTHER" id="PTHR35668:SF1">
    <property type="entry name" value="PROTEIN SHORTAGE IN CHIASMATA 1 ORTHOLOG"/>
    <property type="match status" value="1"/>
</dbReference>
<feature type="region of interest" description="Disordered" evidence="1">
    <location>
        <begin position="603"/>
        <end position="716"/>
    </location>
</feature>
<feature type="region of interest" description="Disordered" evidence="1">
    <location>
        <begin position="484"/>
        <end position="523"/>
    </location>
</feature>
<feature type="compositionally biased region" description="Polar residues" evidence="1">
    <location>
        <begin position="664"/>
        <end position="676"/>
    </location>
</feature>
<feature type="region of interest" description="Disordered" evidence="1">
    <location>
        <begin position="1313"/>
        <end position="1343"/>
    </location>
</feature>
<organism evidence="2 3">
    <name type="scientific">Alosa alosa</name>
    <name type="common">allis shad</name>
    <dbReference type="NCBI Taxonomy" id="278164"/>
    <lineage>
        <taxon>Eukaryota</taxon>
        <taxon>Metazoa</taxon>
        <taxon>Chordata</taxon>
        <taxon>Craniata</taxon>
        <taxon>Vertebrata</taxon>
        <taxon>Euteleostomi</taxon>
        <taxon>Actinopterygii</taxon>
        <taxon>Neopterygii</taxon>
        <taxon>Teleostei</taxon>
        <taxon>Clupei</taxon>
        <taxon>Clupeiformes</taxon>
        <taxon>Clupeoidei</taxon>
        <taxon>Clupeidae</taxon>
        <taxon>Alosa</taxon>
    </lineage>
</organism>
<dbReference type="EMBL" id="JADWDJ010000005">
    <property type="protein sequence ID" value="KAG5281060.1"/>
    <property type="molecule type" value="Genomic_DNA"/>
</dbReference>
<feature type="compositionally biased region" description="Polar residues" evidence="1">
    <location>
        <begin position="706"/>
        <end position="716"/>
    </location>
</feature>
<evidence type="ECO:0000256" key="1">
    <source>
        <dbReference type="SAM" id="MobiDB-lite"/>
    </source>
</evidence>
<name>A0AAV6H4Q8_9TELE</name>
<evidence type="ECO:0000313" key="3">
    <source>
        <dbReference type="Proteomes" id="UP000823561"/>
    </source>
</evidence>
<feature type="compositionally biased region" description="Polar residues" evidence="1">
    <location>
        <begin position="1246"/>
        <end position="1264"/>
    </location>
</feature>
<sequence>MFSVLKYKSIDYVFEATARRKLTLSCLVLPIPYNLNTQDIYLHCGSLPDDAYRKPWIRGNTVSSSSLNMKGSIVEELRSKTLPMDSVEKMSATHTLNEAEALEIVPSSNPASQAYPELEEILWQVTHKKSEADLSLVDDFTKATGSDMSVGHEELLLEESLGSSPLHQFKKHMPTLRVKLSRLKAVLVSDPLQTPVGGSLSEHMIFGRCVPYDVSSCGDTNSSQMRSSVIEGFSKVSPRDEESLMLLEVESCSMHKESFSTSLAYLSSILQVRKEPEGDQVSLVEMLKKVTPAGQQEMHHFRTLDAPSNSLNPLNPLDPKTPVPLRLYPELELDVPFFPARGPERPELRLPNSHLQPKRLPPVYRHWLVSDEEREEVERVLWSSEKQHNAIGGFLLADPPSLERFEKNQPLTDAFKLLGISAPKQDVELTGFPEQLQSLGKGCAEIPEDMTAEPLSIEKRDLVKPEGFTVLSGSEIDDVLREVSGNAGKSPFPNNSAKPTQPPATSVQGKRLAVPSQQEDGTTVKKLIMEKVAWPSEISKPAWERGHQRTPQGTPTKREESVANFSTVRHPPKELPSRTSPPKPVTHSDLLTSFMMLRQQQCMLESSEKTNSSLSSAAGEKNLQVKRFTSQRPTEQVRPGEVGQPQVTGMASSSGPPERGSSSVVQGTHSITSTGQAIRANTPVGQTNRASTPMTSDSKDGKAVAQESTEGDNNNSRVIPVQATESQLLALRAVQVVGEPCFSRALELGLSATGGCRDFSSLDTERSHFLLKQQQKQLSVMPGLEQLYVEVALLHTLVTVKELVLRCGVTRACDYLAKAKTAHETDVLDLLHKKYLILQFHSQKNREPDPKLLELQDVMKSWLQSVDTQQPLSKVLLLISSNSDSMRTPLIGSLSEISGEGVVDAVVSEENCWQVDGKKVLNSLRRSSWVVVCSQHLGPDFPWHAFSVVVEYDSLGHTPWPSICRERNISYVTFATVTPASDPTAPPSSSTNLERIPFTLFVTEGLLDRSSLLQTLESVYNLTMIERSHSPSLKMLGGAHQYAVITVDESTAVLLQEVDELAMERASERVVMRLIALSLQYSCCWLLLHCPSARYSCFSVQILTNLALIYSAVVLFGMKSEEFNVKVLVVSEEEDIARWIYQIAHHSMMSSEADPQSYLDREWLSVLPSQDEGCLMRFPSVSPLVAQIMLKRAPSLHWLLGASLTELQQLLPEVPHKVIKLFTDTTGLYPLSSPAPQSDPVPDPEPQTQLPQTGRASTQDPWASAVQPQASLYSHSPQQDALFHKTSSADARCHTLWPDPQHRLVPGVALDGQTDLRGLPRHTGTAARQGARGLSRTGRGERGYLHWRAQPQDSHKPRRESCSMRRFLAEVMDRQD</sequence>
<keyword evidence="3" id="KW-1185">Reference proteome</keyword>
<feature type="compositionally biased region" description="Polar residues" evidence="1">
    <location>
        <begin position="492"/>
        <end position="508"/>
    </location>
</feature>
<feature type="region of interest" description="Disordered" evidence="1">
    <location>
        <begin position="538"/>
        <end position="587"/>
    </location>
</feature>
<protein>
    <recommendedName>
        <fullName evidence="4">Protein shortage in chiasmata 1 ortholog</fullName>
    </recommendedName>
</protein>
<dbReference type="GO" id="GO:0003697">
    <property type="term" value="F:single-stranded DNA binding"/>
    <property type="evidence" value="ECO:0007669"/>
    <property type="project" value="TreeGrafter"/>
</dbReference>
<dbReference type="InterPro" id="IPR039991">
    <property type="entry name" value="SHOC1"/>
</dbReference>
<comment type="caution">
    <text evidence="2">The sequence shown here is derived from an EMBL/GenBank/DDBJ whole genome shotgun (WGS) entry which is preliminary data.</text>
</comment>
<dbReference type="Proteomes" id="UP000823561">
    <property type="component" value="Chromosome 5"/>
</dbReference>
<proteinExistence type="predicted"/>
<evidence type="ECO:0008006" key="4">
    <source>
        <dbReference type="Google" id="ProtNLM"/>
    </source>
</evidence>
<evidence type="ECO:0000313" key="2">
    <source>
        <dbReference type="EMBL" id="KAG5281060.1"/>
    </source>
</evidence>
<reference evidence="2" key="1">
    <citation type="submission" date="2020-10" db="EMBL/GenBank/DDBJ databases">
        <title>Chromosome-scale genome assembly of the Allis shad, Alosa alosa.</title>
        <authorList>
            <person name="Margot Z."/>
            <person name="Christophe K."/>
            <person name="Cabau C."/>
            <person name="Louis A."/>
            <person name="Berthelot C."/>
            <person name="Parey E."/>
            <person name="Roest Crollius H."/>
            <person name="Montfort J."/>
            <person name="Robinson-Rechavi M."/>
            <person name="Bucao C."/>
            <person name="Bouchez O."/>
            <person name="Gislard M."/>
            <person name="Lluch J."/>
            <person name="Milhes M."/>
            <person name="Lampietro C."/>
            <person name="Lopez Roques C."/>
            <person name="Donnadieu C."/>
            <person name="Braasch I."/>
            <person name="Desvignes T."/>
            <person name="Postlethwait J."/>
            <person name="Bobe J."/>
            <person name="Guiguen Y."/>
        </authorList>
    </citation>
    <scope>NUCLEOTIDE SEQUENCE</scope>
    <source>
        <strain evidence="2">M-15738</strain>
        <tissue evidence="2">Blood</tissue>
    </source>
</reference>
<feature type="region of interest" description="Disordered" evidence="1">
    <location>
        <begin position="1230"/>
        <end position="1264"/>
    </location>
</feature>
<dbReference type="GO" id="GO:0016887">
    <property type="term" value="F:ATP hydrolysis activity"/>
    <property type="evidence" value="ECO:0007669"/>
    <property type="project" value="InterPro"/>
</dbReference>